<dbReference type="EMBL" id="FOHZ01000008">
    <property type="protein sequence ID" value="SET35493.1"/>
    <property type="molecule type" value="Genomic_DNA"/>
</dbReference>
<dbReference type="OrthoDB" id="9804184at2"/>
<dbReference type="Proteomes" id="UP000198762">
    <property type="component" value="Unassembled WGS sequence"/>
</dbReference>
<dbReference type="PIRSF" id="PIRSF031804">
    <property type="entry name" value="UCP031804"/>
    <property type="match status" value="1"/>
</dbReference>
<dbReference type="InterPro" id="IPR016983">
    <property type="entry name" value="UCP031804"/>
</dbReference>
<evidence type="ECO:0000256" key="1">
    <source>
        <dbReference type="ARBA" id="ARBA00004127"/>
    </source>
</evidence>
<dbReference type="STRING" id="430453.SAMN04487962_1085"/>
<dbReference type="RefSeq" id="WP_091851041.1">
    <property type="nucleotide sequence ID" value="NZ_FOHZ01000008.1"/>
</dbReference>
<dbReference type="GO" id="GO:0012505">
    <property type="term" value="C:endomembrane system"/>
    <property type="evidence" value="ECO:0007669"/>
    <property type="project" value="UniProtKB-SubCell"/>
</dbReference>
<evidence type="ECO:0000259" key="5">
    <source>
        <dbReference type="Pfam" id="PF06803"/>
    </source>
</evidence>
<evidence type="ECO:0000256" key="2">
    <source>
        <dbReference type="ARBA" id="ARBA00022692"/>
    </source>
</evidence>
<keyword evidence="7" id="KW-1185">Reference proteome</keyword>
<comment type="subcellular location">
    <subcellularLocation>
        <location evidence="1">Endomembrane system</location>
        <topology evidence="1">Multi-pass membrane protein</topology>
    </subcellularLocation>
</comment>
<dbReference type="InterPro" id="IPR010652">
    <property type="entry name" value="DUF1232"/>
</dbReference>
<protein>
    <submittedName>
        <fullName evidence="6">Uncharacterized membrane protein YkvA, DUF1232 family</fullName>
    </submittedName>
</protein>
<organism evidence="6 7">
    <name type="scientific">Marinobacter segnicrescens</name>
    <dbReference type="NCBI Taxonomy" id="430453"/>
    <lineage>
        <taxon>Bacteria</taxon>
        <taxon>Pseudomonadati</taxon>
        <taxon>Pseudomonadota</taxon>
        <taxon>Gammaproteobacteria</taxon>
        <taxon>Pseudomonadales</taxon>
        <taxon>Marinobacteraceae</taxon>
        <taxon>Marinobacter</taxon>
    </lineage>
</organism>
<evidence type="ECO:0000256" key="4">
    <source>
        <dbReference type="ARBA" id="ARBA00023136"/>
    </source>
</evidence>
<accession>A0A1I0DSD4</accession>
<proteinExistence type="predicted"/>
<name>A0A1I0DSD4_9GAMM</name>
<keyword evidence="4" id="KW-0472">Membrane</keyword>
<keyword evidence="2" id="KW-0812">Transmembrane</keyword>
<evidence type="ECO:0000313" key="6">
    <source>
        <dbReference type="EMBL" id="SET35493.1"/>
    </source>
</evidence>
<evidence type="ECO:0000256" key="3">
    <source>
        <dbReference type="ARBA" id="ARBA00022989"/>
    </source>
</evidence>
<dbReference type="Pfam" id="PF06803">
    <property type="entry name" value="DUF1232"/>
    <property type="match status" value="1"/>
</dbReference>
<feature type="domain" description="DUF1232" evidence="5">
    <location>
        <begin position="42"/>
        <end position="77"/>
    </location>
</feature>
<gene>
    <name evidence="6" type="ORF">SAMN04487962_1085</name>
</gene>
<dbReference type="AlphaFoldDB" id="A0A1I0DSD4"/>
<reference evidence="7" key="1">
    <citation type="submission" date="2016-10" db="EMBL/GenBank/DDBJ databases">
        <authorList>
            <person name="Varghese N."/>
            <person name="Submissions S."/>
        </authorList>
    </citation>
    <scope>NUCLEOTIDE SEQUENCE [LARGE SCALE GENOMIC DNA]</scope>
    <source>
        <strain evidence="7">CGMCC 1.6489</strain>
    </source>
</reference>
<keyword evidence="3" id="KW-1133">Transmembrane helix</keyword>
<sequence length="102" mass="11116">MPELNHAELWRKLKQVRCIEGLLRRGLLLYALIIDGDVPVAAKALAVAALAYLVNPFDAIPDLTPLAGYADDLVVVIAAITKLGSSLKPHHRSHAQQMLDNL</sequence>
<evidence type="ECO:0000313" key="7">
    <source>
        <dbReference type="Proteomes" id="UP000198762"/>
    </source>
</evidence>